<dbReference type="SMART" id="SM00388">
    <property type="entry name" value="HisKA"/>
    <property type="match status" value="1"/>
</dbReference>
<proteinExistence type="predicted"/>
<evidence type="ECO:0000256" key="8">
    <source>
        <dbReference type="ARBA" id="ARBA00023012"/>
    </source>
</evidence>
<keyword evidence="4" id="KW-0808">Transferase</keyword>
<keyword evidence="9" id="KW-0472">Membrane</keyword>
<dbReference type="RefSeq" id="WP_015404366.1">
    <property type="nucleotide sequence ID" value="NC_020304.1"/>
</dbReference>
<protein>
    <recommendedName>
        <fullName evidence="2">histidine kinase</fullName>
        <ecNumber evidence="2">2.7.13.3</ecNumber>
    </recommendedName>
</protein>
<dbReference type="Gene3D" id="3.30.565.10">
    <property type="entry name" value="Histidine kinase-like ATPase, C-terminal domain"/>
    <property type="match status" value="1"/>
</dbReference>
<dbReference type="HOGENOM" id="CLU_539398_0_0_7"/>
<dbReference type="SUPFAM" id="SSF47384">
    <property type="entry name" value="Homodimeric domain of signal transducing histidine kinase"/>
    <property type="match status" value="1"/>
</dbReference>
<dbReference type="GO" id="GO:0000155">
    <property type="term" value="F:phosphorelay sensor kinase activity"/>
    <property type="evidence" value="ECO:0007669"/>
    <property type="project" value="InterPro"/>
</dbReference>
<dbReference type="PROSITE" id="PS50109">
    <property type="entry name" value="HIS_KIN"/>
    <property type="match status" value="1"/>
</dbReference>
<dbReference type="PRINTS" id="PR00344">
    <property type="entry name" value="BCTRLSENSOR"/>
</dbReference>
<gene>
    <name evidence="11" type="ordered locus">UWK_02133</name>
</gene>
<evidence type="ECO:0000313" key="12">
    <source>
        <dbReference type="Proteomes" id="UP000011721"/>
    </source>
</evidence>
<dbReference type="Pfam" id="PF00512">
    <property type="entry name" value="HisKA"/>
    <property type="match status" value="1"/>
</dbReference>
<keyword evidence="7" id="KW-0067">ATP-binding</keyword>
<dbReference type="CDD" id="cd00082">
    <property type="entry name" value="HisKA"/>
    <property type="match status" value="1"/>
</dbReference>
<accession>M1PQJ8</accession>
<evidence type="ECO:0000256" key="3">
    <source>
        <dbReference type="ARBA" id="ARBA00022553"/>
    </source>
</evidence>
<comment type="catalytic activity">
    <reaction evidence="1">
        <text>ATP + protein L-histidine = ADP + protein N-phospho-L-histidine.</text>
        <dbReference type="EC" id="2.7.13.3"/>
    </reaction>
</comment>
<dbReference type="SMART" id="SM00387">
    <property type="entry name" value="HATPase_c"/>
    <property type="match status" value="1"/>
</dbReference>
<evidence type="ECO:0000256" key="7">
    <source>
        <dbReference type="ARBA" id="ARBA00022840"/>
    </source>
</evidence>
<feature type="transmembrane region" description="Helical" evidence="9">
    <location>
        <begin position="6"/>
        <end position="26"/>
    </location>
</feature>
<sequence length="505" mass="56556">MKLYPSWRTNLSFFTLLIVLVGGYFLRQTQQASHELQKHAQDHSEILAAVVEVNLRNTLLSQKSLEETVAASLENSARFIHYLDMVEPFSSAELTAFAMESGFAGVKIVQAGSSEAVSGPSGWLPEWKCRQSGGLERLGDEQLYLFTYLPVPDSGSVLQGDCVLVGLSSRTIDATLDKISVERLLNMFENMYDIAYVRFEADSGVHPVSPKEVLETVIAIGDKRLIVALKTDRFGKRRQQMQREFMIFLSFLILFGALSSWLLYRIQRQRLQQTREFDRKMARQHEDAALGRAAATLTHELRNPLNAIGMGLQRLQIEAATLDKDHSKLIRSMLSAVDRSNTIITRLKDSIHSFEITRDKIDMGVLVTQVVTLYQAQCEQQNITVSISCDKDMCLRGDRVLLEQLFENLVKNSVEAQPDGGFIDISIHLADDTTVCLVEIVNGGFLLSQDKSGLLFEPYFTSKSRGTGLGLVISNKIVRAHGGQLDWDADYNKQTVHFVVSLPTS</sequence>
<dbReference type="EC" id="2.7.13.3" evidence="2"/>
<dbReference type="Gene3D" id="1.10.287.130">
    <property type="match status" value="1"/>
</dbReference>
<evidence type="ECO:0000256" key="4">
    <source>
        <dbReference type="ARBA" id="ARBA00022679"/>
    </source>
</evidence>
<dbReference type="eggNOG" id="COG4191">
    <property type="taxonomic scope" value="Bacteria"/>
</dbReference>
<dbReference type="OrthoDB" id="5417197at2"/>
<dbReference type="STRING" id="1167006.UWK_02133"/>
<feature type="domain" description="Histidine kinase" evidence="10">
    <location>
        <begin position="296"/>
        <end position="505"/>
    </location>
</feature>
<dbReference type="SUPFAM" id="SSF55874">
    <property type="entry name" value="ATPase domain of HSP90 chaperone/DNA topoisomerase II/histidine kinase"/>
    <property type="match status" value="1"/>
</dbReference>
<keyword evidence="8" id="KW-0902">Two-component regulatory system</keyword>
<feature type="transmembrane region" description="Helical" evidence="9">
    <location>
        <begin position="245"/>
        <end position="264"/>
    </location>
</feature>
<evidence type="ECO:0000256" key="2">
    <source>
        <dbReference type="ARBA" id="ARBA00012438"/>
    </source>
</evidence>
<dbReference type="PANTHER" id="PTHR43065:SF10">
    <property type="entry name" value="PEROXIDE STRESS-ACTIVATED HISTIDINE KINASE MAK3"/>
    <property type="match status" value="1"/>
</dbReference>
<evidence type="ECO:0000259" key="10">
    <source>
        <dbReference type="PROSITE" id="PS50109"/>
    </source>
</evidence>
<dbReference type="InterPro" id="IPR004358">
    <property type="entry name" value="Sig_transdc_His_kin-like_C"/>
</dbReference>
<dbReference type="Pfam" id="PF02518">
    <property type="entry name" value="HATPase_c"/>
    <property type="match status" value="1"/>
</dbReference>
<evidence type="ECO:0000256" key="5">
    <source>
        <dbReference type="ARBA" id="ARBA00022741"/>
    </source>
</evidence>
<keyword evidence="6 11" id="KW-0418">Kinase</keyword>
<name>M1PQJ8_DESSD</name>
<reference evidence="12" key="1">
    <citation type="journal article" date="2013" name="Stand. Genomic Sci.">
        <title>Complete genome sequence of Desulfocapsa sulfexigens, a marine deltaproteobacterium specialized in disproportionating inorganic sulfur compounds.</title>
        <authorList>
            <person name="Finster K.W."/>
            <person name="Kjeldsen K.U."/>
            <person name="Kube M."/>
            <person name="Reinhardt R."/>
            <person name="Mussmann M."/>
            <person name="Amann R."/>
            <person name="Schreiber L."/>
        </authorList>
    </citation>
    <scope>NUCLEOTIDE SEQUENCE [LARGE SCALE GENOMIC DNA]</scope>
    <source>
        <strain evidence="12">DSM 10523 / SB164P1</strain>
    </source>
</reference>
<dbReference type="InterPro" id="IPR005467">
    <property type="entry name" value="His_kinase_dom"/>
</dbReference>
<keyword evidence="5" id="KW-0547">Nucleotide-binding</keyword>
<dbReference type="GO" id="GO:0005524">
    <property type="term" value="F:ATP binding"/>
    <property type="evidence" value="ECO:0007669"/>
    <property type="project" value="UniProtKB-KW"/>
</dbReference>
<evidence type="ECO:0000313" key="11">
    <source>
        <dbReference type="EMBL" id="AGF78676.1"/>
    </source>
</evidence>
<dbReference type="PANTHER" id="PTHR43065">
    <property type="entry name" value="SENSOR HISTIDINE KINASE"/>
    <property type="match status" value="1"/>
</dbReference>
<keyword evidence="9" id="KW-1133">Transmembrane helix</keyword>
<keyword evidence="3" id="KW-0597">Phosphoprotein</keyword>
<dbReference type="KEGG" id="dsf:UWK_02133"/>
<evidence type="ECO:0000256" key="6">
    <source>
        <dbReference type="ARBA" id="ARBA00022777"/>
    </source>
</evidence>
<dbReference type="Proteomes" id="UP000011721">
    <property type="component" value="Chromosome"/>
</dbReference>
<dbReference type="InterPro" id="IPR003594">
    <property type="entry name" value="HATPase_dom"/>
</dbReference>
<keyword evidence="9" id="KW-0812">Transmembrane</keyword>
<dbReference type="InterPro" id="IPR003661">
    <property type="entry name" value="HisK_dim/P_dom"/>
</dbReference>
<evidence type="ECO:0000256" key="9">
    <source>
        <dbReference type="SAM" id="Phobius"/>
    </source>
</evidence>
<dbReference type="InterPro" id="IPR036890">
    <property type="entry name" value="HATPase_C_sf"/>
</dbReference>
<organism evidence="11 12">
    <name type="scientific">Desulfocapsa sulfexigens (strain DSM 10523 / SB164P1)</name>
    <dbReference type="NCBI Taxonomy" id="1167006"/>
    <lineage>
        <taxon>Bacteria</taxon>
        <taxon>Pseudomonadati</taxon>
        <taxon>Thermodesulfobacteriota</taxon>
        <taxon>Desulfobulbia</taxon>
        <taxon>Desulfobulbales</taxon>
        <taxon>Desulfocapsaceae</taxon>
        <taxon>Desulfocapsa</taxon>
    </lineage>
</organism>
<evidence type="ECO:0000256" key="1">
    <source>
        <dbReference type="ARBA" id="ARBA00000085"/>
    </source>
</evidence>
<dbReference type="AlphaFoldDB" id="M1PQJ8"/>
<dbReference type="InterPro" id="IPR036097">
    <property type="entry name" value="HisK_dim/P_sf"/>
</dbReference>
<dbReference type="EMBL" id="CP003985">
    <property type="protein sequence ID" value="AGF78676.1"/>
    <property type="molecule type" value="Genomic_DNA"/>
</dbReference>
<keyword evidence="12" id="KW-1185">Reference proteome</keyword>